<proteinExistence type="predicted"/>
<reference evidence="1" key="1">
    <citation type="submission" date="2017-05" db="UniProtKB">
        <authorList>
            <consortium name="EnsemblMetazoa"/>
        </authorList>
    </citation>
    <scope>IDENTIFICATION</scope>
</reference>
<sequence>MFINTIGGLQSDFSFNPTVPKLTYSANKTLNDIPFTPITNTDDNIIEGDETIRVIIVLGGGSNDPNDHNV</sequence>
<evidence type="ECO:0000313" key="1">
    <source>
        <dbReference type="EnsemblMetazoa" id="Aqu2.1.16434_001"/>
    </source>
</evidence>
<organism evidence="1">
    <name type="scientific">Amphimedon queenslandica</name>
    <name type="common">Sponge</name>
    <dbReference type="NCBI Taxonomy" id="400682"/>
    <lineage>
        <taxon>Eukaryota</taxon>
        <taxon>Metazoa</taxon>
        <taxon>Porifera</taxon>
        <taxon>Demospongiae</taxon>
        <taxon>Heteroscleromorpha</taxon>
        <taxon>Haplosclerida</taxon>
        <taxon>Niphatidae</taxon>
        <taxon>Amphimedon</taxon>
    </lineage>
</organism>
<dbReference type="InParanoid" id="A0A1X7TNH9"/>
<accession>A0A1X7TNH9</accession>
<dbReference type="EnsemblMetazoa" id="Aqu2.1.16434_001">
    <property type="protein sequence ID" value="Aqu2.1.16434_001"/>
    <property type="gene ID" value="Aqu2.1.16434"/>
</dbReference>
<dbReference type="AlphaFoldDB" id="A0A1X7TNH9"/>
<name>A0A1X7TNH9_AMPQE</name>
<protein>
    <submittedName>
        <fullName evidence="1">Uncharacterized protein</fullName>
    </submittedName>
</protein>